<dbReference type="GO" id="GO:0006508">
    <property type="term" value="P:proteolysis"/>
    <property type="evidence" value="ECO:0007669"/>
    <property type="project" value="UniProtKB-KW"/>
</dbReference>
<dbReference type="InterPro" id="IPR036852">
    <property type="entry name" value="Peptidase_S8/S53_dom_sf"/>
</dbReference>
<evidence type="ECO:0000313" key="8">
    <source>
        <dbReference type="EMBL" id="SCD20726.1"/>
    </source>
</evidence>
<evidence type="ECO:0000259" key="7">
    <source>
        <dbReference type="Pfam" id="PF00082"/>
    </source>
</evidence>
<dbReference type="InterPro" id="IPR023828">
    <property type="entry name" value="Peptidase_S8_Ser-AS"/>
</dbReference>
<comment type="similarity">
    <text evidence="1 5 6">Belongs to the peptidase S8 family.</text>
</comment>
<dbReference type="PROSITE" id="PS00136">
    <property type="entry name" value="SUBTILASE_ASP"/>
    <property type="match status" value="1"/>
</dbReference>
<gene>
    <name evidence="8" type="ORF">PSM36_1910</name>
</gene>
<protein>
    <submittedName>
        <fullName evidence="8">Peptidase S8 family domain</fullName>
    </submittedName>
</protein>
<keyword evidence="2 5" id="KW-0645">Protease</keyword>
<evidence type="ECO:0000256" key="4">
    <source>
        <dbReference type="ARBA" id="ARBA00022825"/>
    </source>
</evidence>
<feature type="active site" description="Charge relay system" evidence="5">
    <location>
        <position position="356"/>
    </location>
</feature>
<dbReference type="KEGG" id="psac:PSM36_1910"/>
<evidence type="ECO:0000256" key="1">
    <source>
        <dbReference type="ARBA" id="ARBA00011073"/>
    </source>
</evidence>
<reference evidence="8 9" key="1">
    <citation type="submission" date="2016-08" db="EMBL/GenBank/DDBJ databases">
        <authorList>
            <person name="Seilhamer J.J."/>
        </authorList>
    </citation>
    <scope>NUCLEOTIDE SEQUENCE [LARGE SCALE GENOMIC DNA]</scope>
    <source>
        <strain evidence="8">M3/6</strain>
    </source>
</reference>
<dbReference type="PRINTS" id="PR00723">
    <property type="entry name" value="SUBTILISIN"/>
</dbReference>
<name>A0A1R3SWR9_9BACT</name>
<dbReference type="PROSITE" id="PS00138">
    <property type="entry name" value="SUBTILASE_SER"/>
    <property type="match status" value="1"/>
</dbReference>
<keyword evidence="9" id="KW-1185">Reference proteome</keyword>
<organism evidence="8 9">
    <name type="scientific">Proteiniphilum saccharofermentans</name>
    <dbReference type="NCBI Taxonomy" id="1642647"/>
    <lineage>
        <taxon>Bacteria</taxon>
        <taxon>Pseudomonadati</taxon>
        <taxon>Bacteroidota</taxon>
        <taxon>Bacteroidia</taxon>
        <taxon>Bacteroidales</taxon>
        <taxon>Dysgonomonadaceae</taxon>
        <taxon>Proteiniphilum</taxon>
    </lineage>
</organism>
<feature type="active site" description="Charge relay system" evidence="5">
    <location>
        <position position="154"/>
    </location>
</feature>
<evidence type="ECO:0000256" key="5">
    <source>
        <dbReference type="PROSITE-ProRule" id="PRU01240"/>
    </source>
</evidence>
<dbReference type="AlphaFoldDB" id="A0A1R3SWR9"/>
<keyword evidence="3 5" id="KW-0378">Hydrolase</keyword>
<dbReference type="CDD" id="cd07480">
    <property type="entry name" value="Peptidases_S8_12"/>
    <property type="match status" value="1"/>
</dbReference>
<keyword evidence="4 5" id="KW-0720">Serine protease</keyword>
<dbReference type="InterPro" id="IPR000209">
    <property type="entry name" value="Peptidase_S8/S53_dom"/>
</dbReference>
<feature type="active site" description="Charge relay system" evidence="5">
    <location>
        <position position="186"/>
    </location>
</feature>
<dbReference type="InterPro" id="IPR015500">
    <property type="entry name" value="Peptidase_S8_subtilisin-rel"/>
</dbReference>
<evidence type="ECO:0000256" key="6">
    <source>
        <dbReference type="RuleBase" id="RU003355"/>
    </source>
</evidence>
<evidence type="ECO:0000313" key="9">
    <source>
        <dbReference type="Proteomes" id="UP000187464"/>
    </source>
</evidence>
<dbReference type="PANTHER" id="PTHR43806">
    <property type="entry name" value="PEPTIDASE S8"/>
    <property type="match status" value="1"/>
</dbReference>
<proteinExistence type="inferred from homology"/>
<dbReference type="STRING" id="1642647.PSM36_1910"/>
<dbReference type="Gene3D" id="3.40.50.200">
    <property type="entry name" value="Peptidase S8/S53 domain"/>
    <property type="match status" value="1"/>
</dbReference>
<dbReference type="InterPro" id="IPR023827">
    <property type="entry name" value="Peptidase_S8_Asp-AS"/>
</dbReference>
<dbReference type="PROSITE" id="PS51892">
    <property type="entry name" value="SUBTILASE"/>
    <property type="match status" value="1"/>
</dbReference>
<sequence>MQPPKLGRQTFLKDNIAPAASNTPRYTGRYFLILDKNSNEVLETIRLLEKRWGLSVATTADFITMPPNENLLKDADALVFNELGIALVGVEEDKVVQMKLSGSGFMVVPEKVVYIPDEVSADNDINNGATWGIDITKVLHSPYTGAAVKVAVLDTGFDTTHPDFKEREITTTSFVPDEPVDDLHGHGTHCIGTACGSVNEQGTRYGVASDAHIYVGKVLSNQGSGAQSWILNGMAWAANNGCKVLSMSLGSPVSEGESYDIAYERAAQFALSKGALIMAAAGNDSQRSKGLFSPVSSPADCPSILAVAAVDSELQVGDFSNRAINPSGLVDIAAPGVNVYSSWSMPARYRTISGTSMATPYVAGIAALFFEKYPDATPAMIEEELRKNARALPLPPEDVGVGLSIAPK</sequence>
<evidence type="ECO:0000256" key="2">
    <source>
        <dbReference type="ARBA" id="ARBA00022670"/>
    </source>
</evidence>
<dbReference type="SUPFAM" id="SSF52743">
    <property type="entry name" value="Subtilisin-like"/>
    <property type="match status" value="1"/>
</dbReference>
<dbReference type="Proteomes" id="UP000187464">
    <property type="component" value="Chromosome I"/>
</dbReference>
<feature type="domain" description="Peptidase S8/S53" evidence="7">
    <location>
        <begin position="145"/>
        <end position="401"/>
    </location>
</feature>
<dbReference type="Pfam" id="PF00082">
    <property type="entry name" value="Peptidase_S8"/>
    <property type="match status" value="1"/>
</dbReference>
<dbReference type="PANTHER" id="PTHR43806:SF11">
    <property type="entry name" value="CEREVISIN-RELATED"/>
    <property type="match status" value="1"/>
</dbReference>
<evidence type="ECO:0000256" key="3">
    <source>
        <dbReference type="ARBA" id="ARBA00022801"/>
    </source>
</evidence>
<accession>A0A1R3SWR9</accession>
<dbReference type="InterPro" id="IPR050131">
    <property type="entry name" value="Peptidase_S8_subtilisin-like"/>
</dbReference>
<dbReference type="GO" id="GO:0004252">
    <property type="term" value="F:serine-type endopeptidase activity"/>
    <property type="evidence" value="ECO:0007669"/>
    <property type="project" value="UniProtKB-UniRule"/>
</dbReference>
<dbReference type="RefSeq" id="WP_154670998.1">
    <property type="nucleotide sequence ID" value="NZ_LT605205.1"/>
</dbReference>
<dbReference type="EMBL" id="LT605205">
    <property type="protein sequence ID" value="SCD20726.1"/>
    <property type="molecule type" value="Genomic_DNA"/>
</dbReference>